<gene>
    <name evidence="7" type="ORF">T190607A01A_30167</name>
</gene>
<keyword evidence="2 4" id="KW-0479">Metal-binding</keyword>
<dbReference type="InterPro" id="IPR036909">
    <property type="entry name" value="Cyt_c-like_dom_sf"/>
</dbReference>
<keyword evidence="5" id="KW-0812">Transmembrane</keyword>
<evidence type="ECO:0000256" key="2">
    <source>
        <dbReference type="ARBA" id="ARBA00022723"/>
    </source>
</evidence>
<accession>A0ABM9P314</accession>
<dbReference type="InterPro" id="IPR009056">
    <property type="entry name" value="Cyt_c-like_dom"/>
</dbReference>
<evidence type="ECO:0000256" key="5">
    <source>
        <dbReference type="SAM" id="Phobius"/>
    </source>
</evidence>
<dbReference type="PROSITE" id="PS51007">
    <property type="entry name" value="CYTC"/>
    <property type="match status" value="1"/>
</dbReference>
<dbReference type="Gene3D" id="1.10.760.10">
    <property type="entry name" value="Cytochrome c-like domain"/>
    <property type="match status" value="1"/>
</dbReference>
<keyword evidence="5" id="KW-0472">Membrane</keyword>
<comment type="caution">
    <text evidence="7">The sequence shown here is derived from an EMBL/GenBank/DDBJ whole genome shotgun (WGS) entry which is preliminary data.</text>
</comment>
<keyword evidence="5" id="KW-1133">Transmembrane helix</keyword>
<proteinExistence type="predicted"/>
<dbReference type="EMBL" id="CAXIXY010000005">
    <property type="protein sequence ID" value="CAL2088651.1"/>
    <property type="molecule type" value="Genomic_DNA"/>
</dbReference>
<sequence>MKISSNTIFGSIISVILLFMIFWMVSIQTATDYDPSKHTLKDEIEEQKDPLLLLSMERGKDLWMNGGCNSCHKLAARDGFRRGLKERWDIKILIQYIKDEQVLINQNEPDVIALNAEWNSNKSEHYNPNLSESDIMDILSYVDGY</sequence>
<feature type="transmembrane region" description="Helical" evidence="5">
    <location>
        <begin position="7"/>
        <end position="25"/>
    </location>
</feature>
<reference evidence="7 8" key="1">
    <citation type="submission" date="2024-05" db="EMBL/GenBank/DDBJ databases">
        <authorList>
            <person name="Duchaud E."/>
        </authorList>
    </citation>
    <scope>NUCLEOTIDE SEQUENCE [LARGE SCALE GENOMIC DNA]</scope>
    <source>
        <strain evidence="7">Ena-SAMPLE-TAB-13-05-2024-13:56:06:370-140302</strain>
    </source>
</reference>
<evidence type="ECO:0000256" key="3">
    <source>
        <dbReference type="ARBA" id="ARBA00023004"/>
    </source>
</evidence>
<dbReference type="SUPFAM" id="SSF46626">
    <property type="entry name" value="Cytochrome c"/>
    <property type="match status" value="1"/>
</dbReference>
<organism evidence="7 8">
    <name type="scientific">Tenacibaculum platacis</name>
    <dbReference type="NCBI Taxonomy" id="3137852"/>
    <lineage>
        <taxon>Bacteria</taxon>
        <taxon>Pseudomonadati</taxon>
        <taxon>Bacteroidota</taxon>
        <taxon>Flavobacteriia</taxon>
        <taxon>Flavobacteriales</taxon>
        <taxon>Flavobacteriaceae</taxon>
        <taxon>Tenacibaculum</taxon>
    </lineage>
</organism>
<dbReference type="RefSeq" id="WP_348712548.1">
    <property type="nucleotide sequence ID" value="NZ_CAXIXY010000005.1"/>
</dbReference>
<protein>
    <submittedName>
        <fullName evidence="7">Cytochrome c</fullName>
    </submittedName>
</protein>
<evidence type="ECO:0000313" key="8">
    <source>
        <dbReference type="Proteomes" id="UP001497416"/>
    </source>
</evidence>
<keyword evidence="8" id="KW-1185">Reference proteome</keyword>
<keyword evidence="1 4" id="KW-0349">Heme</keyword>
<keyword evidence="3 4" id="KW-0408">Iron</keyword>
<dbReference type="Proteomes" id="UP001497416">
    <property type="component" value="Unassembled WGS sequence"/>
</dbReference>
<evidence type="ECO:0000256" key="4">
    <source>
        <dbReference type="PROSITE-ProRule" id="PRU00433"/>
    </source>
</evidence>
<evidence type="ECO:0000313" key="7">
    <source>
        <dbReference type="EMBL" id="CAL2088651.1"/>
    </source>
</evidence>
<evidence type="ECO:0000256" key="1">
    <source>
        <dbReference type="ARBA" id="ARBA00022617"/>
    </source>
</evidence>
<name>A0ABM9P314_9FLAO</name>
<feature type="domain" description="Cytochrome c" evidence="6">
    <location>
        <begin position="54"/>
        <end position="145"/>
    </location>
</feature>
<evidence type="ECO:0000259" key="6">
    <source>
        <dbReference type="PROSITE" id="PS51007"/>
    </source>
</evidence>